<dbReference type="AlphaFoldDB" id="A0ABD5YIF8"/>
<dbReference type="CDD" id="cd02019">
    <property type="entry name" value="NK"/>
    <property type="match status" value="1"/>
</dbReference>
<comment type="caution">
    <text evidence="1">The sequence shown here is derived from an EMBL/GenBank/DDBJ whole genome shotgun (WGS) entry which is preliminary data.</text>
</comment>
<proteinExistence type="predicted"/>
<dbReference type="SUPFAM" id="SSF52540">
    <property type="entry name" value="P-loop containing nucleoside triphosphate hydrolases"/>
    <property type="match status" value="1"/>
</dbReference>
<dbReference type="InterPro" id="IPR027417">
    <property type="entry name" value="P-loop_NTPase"/>
</dbReference>
<keyword evidence="1" id="KW-0547">Nucleotide-binding</keyword>
<dbReference type="EMBL" id="JBHTAX010000001">
    <property type="protein sequence ID" value="MFC7189134.1"/>
    <property type="molecule type" value="Genomic_DNA"/>
</dbReference>
<keyword evidence="2" id="KW-1185">Reference proteome</keyword>
<dbReference type="RefSeq" id="WP_264555122.1">
    <property type="nucleotide sequence ID" value="NZ_CP109979.1"/>
</dbReference>
<organism evidence="1 2">
    <name type="scientific">Halocatena marina</name>
    <dbReference type="NCBI Taxonomy" id="2934937"/>
    <lineage>
        <taxon>Archaea</taxon>
        <taxon>Methanobacteriati</taxon>
        <taxon>Methanobacteriota</taxon>
        <taxon>Stenosarchaea group</taxon>
        <taxon>Halobacteria</taxon>
        <taxon>Halobacteriales</taxon>
        <taxon>Natronomonadaceae</taxon>
        <taxon>Halocatena</taxon>
    </lineage>
</organism>
<dbReference type="GeneID" id="76198700"/>
<dbReference type="Proteomes" id="UP001596417">
    <property type="component" value="Unassembled WGS sequence"/>
</dbReference>
<dbReference type="GO" id="GO:0005524">
    <property type="term" value="F:ATP binding"/>
    <property type="evidence" value="ECO:0007669"/>
    <property type="project" value="UniProtKB-KW"/>
</dbReference>
<reference evidence="1 2" key="1">
    <citation type="journal article" date="2019" name="Int. J. Syst. Evol. Microbiol.">
        <title>The Global Catalogue of Microorganisms (GCM) 10K type strain sequencing project: providing services to taxonomists for standard genome sequencing and annotation.</title>
        <authorList>
            <consortium name="The Broad Institute Genomics Platform"/>
            <consortium name="The Broad Institute Genome Sequencing Center for Infectious Disease"/>
            <person name="Wu L."/>
            <person name="Ma J."/>
        </authorList>
    </citation>
    <scope>NUCLEOTIDE SEQUENCE [LARGE SCALE GENOMIC DNA]</scope>
    <source>
        <strain evidence="1 2">RDMS1</strain>
    </source>
</reference>
<gene>
    <name evidence="1" type="ORF">ACFQL7_04245</name>
</gene>
<protein>
    <submittedName>
        <fullName evidence="1">ATP-binding protein</fullName>
    </submittedName>
</protein>
<dbReference type="Gene3D" id="3.40.50.300">
    <property type="entry name" value="P-loop containing nucleotide triphosphate hydrolases"/>
    <property type="match status" value="1"/>
</dbReference>
<keyword evidence="1" id="KW-0067">ATP-binding</keyword>
<accession>A0ABD5YIF8</accession>
<name>A0ABD5YIF8_9EURY</name>
<evidence type="ECO:0000313" key="1">
    <source>
        <dbReference type="EMBL" id="MFC7189134.1"/>
    </source>
</evidence>
<evidence type="ECO:0000313" key="2">
    <source>
        <dbReference type="Proteomes" id="UP001596417"/>
    </source>
</evidence>
<sequence length="244" mass="28550">MTIISLEGASAVGKTTTAKALCTEFDAYRVPEVNTLFDTLEEDATTWYFERQCDRWQLAVDRETDHELVILDGDVFQPIWYNWIAHHQTNTHATIDEFAPLDSICRFYREKLKEKSVGFPDRYFLLTATDETLRRRKRNDETRIRRNFEYHLQCITPQKMFFEKLHKLLPEIVRFLDAQCLSTNRSKIAAQLPREDCVDRYSIERLDALAEWVSETVPSLSYECIVEGRSNTDASGQRHVGNNE</sequence>